<reference evidence="7" key="1">
    <citation type="submission" date="2020-09" db="EMBL/GenBank/DDBJ databases">
        <title>The complete mitochondrial genome of Eucampia zodiacus (Baciuariophyta).</title>
        <authorList>
            <person name="Zhang M."/>
            <person name="Chen N."/>
        </authorList>
    </citation>
    <scope>NUCLEOTIDE SEQUENCE</scope>
    <source>
        <strain evidence="7">CNS00060</strain>
    </source>
</reference>
<feature type="transmembrane region" description="Helical" evidence="5">
    <location>
        <begin position="588"/>
        <end position="608"/>
    </location>
</feature>
<sequence>MTVETLLFKNINILPELFLGISLVYFVLHGTFLSINKNFYIIQTSCIYLGILVLGMTSFLIFNDNLDILEISIMNSTINNDFLSLFSKITIGLISSFCLLMVCNYLNDQQINHFEYVLLILFSVLGLFLLCSSNDLLTAYLAIELQSLSFYVLASFKKNSTFSVDAGIKYFILGAFSSSLFLFGSSLIYGLTGTINFDDFNSLFFCVFPGSSAVFGNIKEYYNNQDQNILLYALAEKLSTFTEKEFSEYDGNVLKYEIKNTNVFENSSLNFDKIITYNWIGLHAIQFFKNIDFTINTQVVSKEELAYLQNWVSFAEPAQEQILQVINLEFSPLTMKYDNMLSSKYSEVFSGWYFGIFSLILSSCIKSTDFQELELFNNSFDTNLLQFALVFLLISLFFKLAIAPFHLWSPDVYEGSPTSSTFFFAVVPKLAIFVLLIRIFYYGFYGFIDSWRYFIVIIAILSIMVGSFGGLEQRKLKTLLAYSSISHMGYSLIAFNSGTSEGLQMLISYLLIYTLSGLCIWSIFVLTRLKNFHSKKQNKDLTDIVSLSKANKMLAIFFSISLLSIAGFPPMIGFLVKIGLFLTAIESSMFFLALISILCSVIATFYYIRIIKIIYFEKTVVGKLYYPITTQNGIVVVILFLLLLFLFINPSLLFLLSYKVSLLSLPSFPITLVA</sequence>
<feature type="transmembrane region" description="Helical" evidence="5">
    <location>
        <begin position="385"/>
        <end position="408"/>
    </location>
</feature>
<evidence type="ECO:0000256" key="4">
    <source>
        <dbReference type="ARBA" id="ARBA00023136"/>
    </source>
</evidence>
<feature type="transmembrane region" description="Helical" evidence="5">
    <location>
        <begin position="82"/>
        <end position="106"/>
    </location>
</feature>
<dbReference type="Pfam" id="PF00361">
    <property type="entry name" value="Proton_antipo_M"/>
    <property type="match status" value="2"/>
</dbReference>
<feature type="domain" description="NADH:quinone oxidoreductase/Mrp antiporter transmembrane" evidence="6">
    <location>
        <begin position="133"/>
        <end position="215"/>
    </location>
</feature>
<geneLocation type="mitochondrion" evidence="7"/>
<dbReference type="EMBL" id="MW026607">
    <property type="protein sequence ID" value="QPJ79904.1"/>
    <property type="molecule type" value="Genomic_DNA"/>
</dbReference>
<dbReference type="AlphaFoldDB" id="A0A7T0CS05"/>
<feature type="transmembrane region" description="Helical" evidence="5">
    <location>
        <begin position="420"/>
        <end position="444"/>
    </location>
</feature>
<feature type="transmembrane region" description="Helical" evidence="5">
    <location>
        <begin position="450"/>
        <end position="471"/>
    </location>
</feature>
<dbReference type="RefSeq" id="YP_010047264.1">
    <property type="nucleotide sequence ID" value="NC_054334.1"/>
</dbReference>
<feature type="transmembrane region" description="Helical" evidence="5">
    <location>
        <begin position="40"/>
        <end position="62"/>
    </location>
</feature>
<proteinExistence type="inferred from homology"/>
<keyword evidence="2 5" id="KW-0812">Transmembrane</keyword>
<dbReference type="GO" id="GO:0008137">
    <property type="term" value="F:NADH dehydrogenase (ubiquinone) activity"/>
    <property type="evidence" value="ECO:0007669"/>
    <property type="project" value="InterPro"/>
</dbReference>
<dbReference type="HAMAP" id="MF_00445">
    <property type="entry name" value="NDH1_NuoN_1"/>
    <property type="match status" value="1"/>
</dbReference>
<feature type="transmembrane region" description="Helical" evidence="5">
    <location>
        <begin position="168"/>
        <end position="188"/>
    </location>
</feature>
<evidence type="ECO:0000256" key="3">
    <source>
        <dbReference type="ARBA" id="ARBA00022989"/>
    </source>
</evidence>
<protein>
    <submittedName>
        <fullName evidence="7">NADH dehydrogenase subunit 2</fullName>
    </submittedName>
</protein>
<feature type="transmembrane region" description="Helical" evidence="5">
    <location>
        <begin position="6"/>
        <end position="28"/>
    </location>
</feature>
<keyword evidence="3 5" id="KW-1133">Transmembrane helix</keyword>
<evidence type="ECO:0000259" key="6">
    <source>
        <dbReference type="Pfam" id="PF00361"/>
    </source>
</evidence>
<feature type="transmembrane region" description="Helical" evidence="5">
    <location>
        <begin position="554"/>
        <end position="576"/>
    </location>
</feature>
<evidence type="ECO:0000256" key="2">
    <source>
        <dbReference type="ARBA" id="ARBA00022692"/>
    </source>
</evidence>
<dbReference type="GeneID" id="63657685"/>
<name>A0A7T0CS05_9STRA</name>
<keyword evidence="4 5" id="KW-0472">Membrane</keyword>
<organism evidence="7">
    <name type="scientific">Eucampia zodiacus</name>
    <dbReference type="NCBI Taxonomy" id="444606"/>
    <lineage>
        <taxon>Eukaryota</taxon>
        <taxon>Sar</taxon>
        <taxon>Stramenopiles</taxon>
        <taxon>Ochrophyta</taxon>
        <taxon>Bacillariophyta</taxon>
        <taxon>Mediophyceae</taxon>
        <taxon>Biddulphiophycidae</taxon>
        <taxon>Hemiaulales</taxon>
        <taxon>Hemiaulaceae</taxon>
        <taxon>Eucampia</taxon>
    </lineage>
</organism>
<evidence type="ECO:0000256" key="5">
    <source>
        <dbReference type="SAM" id="Phobius"/>
    </source>
</evidence>
<feature type="transmembrane region" description="Helical" evidence="5">
    <location>
        <begin position="345"/>
        <end position="365"/>
    </location>
</feature>
<feature type="domain" description="NADH:quinone oxidoreductase/Mrp antiporter transmembrane" evidence="6">
    <location>
        <begin position="354"/>
        <end position="602"/>
    </location>
</feature>
<feature type="transmembrane region" description="Helical" evidence="5">
    <location>
        <begin position="478"/>
        <end position="495"/>
    </location>
</feature>
<evidence type="ECO:0000313" key="7">
    <source>
        <dbReference type="EMBL" id="QPJ79904.1"/>
    </source>
</evidence>
<dbReference type="InterPro" id="IPR001750">
    <property type="entry name" value="ND/Mrp_TM"/>
</dbReference>
<gene>
    <name evidence="7" type="primary">nad2</name>
</gene>
<comment type="subcellular location">
    <subcellularLocation>
        <location evidence="1">Membrane</location>
        <topology evidence="1">Multi-pass membrane protein</topology>
    </subcellularLocation>
</comment>
<feature type="transmembrane region" description="Helical" evidence="5">
    <location>
        <begin position="113"/>
        <end position="130"/>
    </location>
</feature>
<feature type="transmembrane region" description="Helical" evidence="5">
    <location>
        <begin position="507"/>
        <end position="529"/>
    </location>
</feature>
<feature type="transmembrane region" description="Helical" evidence="5">
    <location>
        <begin position="633"/>
        <end position="658"/>
    </location>
</feature>
<feature type="transmembrane region" description="Helical" evidence="5">
    <location>
        <begin position="136"/>
        <end position="156"/>
    </location>
</feature>
<keyword evidence="7" id="KW-0496">Mitochondrion</keyword>
<dbReference type="GO" id="GO:0016020">
    <property type="term" value="C:membrane"/>
    <property type="evidence" value="ECO:0007669"/>
    <property type="project" value="UniProtKB-SubCell"/>
</dbReference>
<dbReference type="GO" id="GO:0042773">
    <property type="term" value="P:ATP synthesis coupled electron transport"/>
    <property type="evidence" value="ECO:0007669"/>
    <property type="project" value="InterPro"/>
</dbReference>
<dbReference type="PANTHER" id="PTHR22773">
    <property type="entry name" value="NADH DEHYDROGENASE"/>
    <property type="match status" value="1"/>
</dbReference>
<evidence type="ECO:0000256" key="1">
    <source>
        <dbReference type="ARBA" id="ARBA00004141"/>
    </source>
</evidence>
<dbReference type="InterPro" id="IPR010096">
    <property type="entry name" value="NADH-Q_OxRdtase_suN/2"/>
</dbReference>
<accession>A0A7T0CS05</accession>